<reference evidence="2 3" key="1">
    <citation type="journal article" date="2018" name="Nat. Ecol. Evol.">
        <title>Shark genomes provide insights into elasmobranch evolution and the origin of vertebrates.</title>
        <authorList>
            <person name="Hara Y"/>
            <person name="Yamaguchi K"/>
            <person name="Onimaru K"/>
            <person name="Kadota M"/>
            <person name="Koyanagi M"/>
            <person name="Keeley SD"/>
            <person name="Tatsumi K"/>
            <person name="Tanaka K"/>
            <person name="Motone F"/>
            <person name="Kageyama Y"/>
            <person name="Nozu R"/>
            <person name="Adachi N"/>
            <person name="Nishimura O"/>
            <person name="Nakagawa R"/>
            <person name="Tanegashima C"/>
            <person name="Kiyatake I"/>
            <person name="Matsumoto R"/>
            <person name="Murakumo K"/>
            <person name="Nishida K"/>
            <person name="Terakita A"/>
            <person name="Kuratani S"/>
            <person name="Sato K"/>
            <person name="Hyodo S Kuraku.S."/>
        </authorList>
    </citation>
    <scope>NUCLEOTIDE SEQUENCE [LARGE SCALE GENOMIC DNA]</scope>
</reference>
<evidence type="ECO:0000313" key="3">
    <source>
        <dbReference type="Proteomes" id="UP000287033"/>
    </source>
</evidence>
<organism evidence="2 3">
    <name type="scientific">Chiloscyllium punctatum</name>
    <name type="common">Brownbanded bambooshark</name>
    <name type="synonym">Hemiscyllium punctatum</name>
    <dbReference type="NCBI Taxonomy" id="137246"/>
    <lineage>
        <taxon>Eukaryota</taxon>
        <taxon>Metazoa</taxon>
        <taxon>Chordata</taxon>
        <taxon>Craniata</taxon>
        <taxon>Vertebrata</taxon>
        <taxon>Chondrichthyes</taxon>
        <taxon>Elasmobranchii</taxon>
        <taxon>Galeomorphii</taxon>
        <taxon>Galeoidea</taxon>
        <taxon>Orectolobiformes</taxon>
        <taxon>Hemiscylliidae</taxon>
        <taxon>Chiloscyllium</taxon>
    </lineage>
</organism>
<dbReference type="OMA" id="KTQSWFE"/>
<keyword evidence="3" id="KW-1185">Reference proteome</keyword>
<comment type="caution">
    <text evidence="2">The sequence shown here is derived from an EMBL/GenBank/DDBJ whole genome shotgun (WGS) entry which is preliminary data.</text>
</comment>
<name>A0A401SDW7_CHIPU</name>
<dbReference type="InterPro" id="IPR025164">
    <property type="entry name" value="Toastrack_DUF4097"/>
</dbReference>
<dbReference type="AlphaFoldDB" id="A0A401SDW7"/>
<sequence length="376" mass="41217">MASLPLFFRRTWPVLSLREGGPCFVRLRPWRSVSGTRRLDSRHKGSALKRWTLLVDPFGSLKVRLPCDVSVRPLDPHGYPSADRAFVELISPNQGENMDDVLVKYDKAQKQMVVTSENISSDTLIDLVTPVKFDLDISTFHKGCVKIKKMESDNCYIETEKGHSILNSLKAHKVQVHSKGGKVICRGTIHGNVDIQTSDKGIVEIEKLQGTSMNISTTDGTLKTKYIYAESSNLSSSNGNIELGNIHGNVTVRTAAGSVTVDSSDGSLTASTQQGDLDIYISQLGIVDLVTQEGSIMLKLPKALRAELQLSGSIVEISPEIHLDDIDNSTQQDHQTVHAFLNGKGEGAHLIKAQAVRGMLNIKSCSWIDTLKLKSL</sequence>
<protein>
    <recommendedName>
        <fullName evidence="1">DUF4097 domain-containing protein</fullName>
    </recommendedName>
</protein>
<dbReference type="Proteomes" id="UP000287033">
    <property type="component" value="Unassembled WGS sequence"/>
</dbReference>
<evidence type="ECO:0000313" key="2">
    <source>
        <dbReference type="EMBL" id="GCC28599.1"/>
    </source>
</evidence>
<dbReference type="STRING" id="137246.A0A401SDW7"/>
<proteinExistence type="predicted"/>
<dbReference type="EMBL" id="BEZZ01000213">
    <property type="protein sequence ID" value="GCC28599.1"/>
    <property type="molecule type" value="Genomic_DNA"/>
</dbReference>
<dbReference type="OrthoDB" id="5984441at2759"/>
<feature type="domain" description="DUF4097" evidence="1">
    <location>
        <begin position="96"/>
        <end position="243"/>
    </location>
</feature>
<dbReference type="Pfam" id="PF13349">
    <property type="entry name" value="DUF4097"/>
    <property type="match status" value="1"/>
</dbReference>
<accession>A0A401SDW7</accession>
<dbReference type="PANTHER" id="PTHR34094">
    <property type="match status" value="1"/>
</dbReference>
<evidence type="ECO:0000259" key="1">
    <source>
        <dbReference type="Pfam" id="PF13349"/>
    </source>
</evidence>
<dbReference type="PANTHER" id="PTHR34094:SF1">
    <property type="entry name" value="PROTEIN FAM185A"/>
    <property type="match status" value="1"/>
</dbReference>
<gene>
    <name evidence="2" type="ORF">chiPu_0007030</name>
</gene>